<sequence length="130" mass="13792">MTIGALAEASGVSVDTIRFYEKRGLLPAPPRTSGGFRDYGPEAAGRLSAIARAKALGFTLAETAAILSWNASPQADAAAVRDAARDRLRETEAQIADLERQRHKLARLVNACGGEDTAREDCPILNEIAG</sequence>
<keyword evidence="2" id="KW-0238">DNA-binding</keyword>
<dbReference type="Gene3D" id="1.10.1660.10">
    <property type="match status" value="1"/>
</dbReference>
<dbReference type="InterPro" id="IPR009061">
    <property type="entry name" value="DNA-bd_dom_put_sf"/>
</dbReference>
<dbReference type="PANTHER" id="PTHR30204:SF92">
    <property type="entry name" value="HTH-TYPE TRANSCRIPTIONAL REGULATOR ZNTR"/>
    <property type="match status" value="1"/>
</dbReference>
<dbReference type="GO" id="GO:0003700">
    <property type="term" value="F:DNA-binding transcription factor activity"/>
    <property type="evidence" value="ECO:0007669"/>
    <property type="project" value="InterPro"/>
</dbReference>
<evidence type="ECO:0000256" key="1">
    <source>
        <dbReference type="ARBA" id="ARBA00023015"/>
    </source>
</evidence>
<reference evidence="6 7" key="1">
    <citation type="submission" date="2016-11" db="EMBL/GenBank/DDBJ databases">
        <title>Study of marine rhodopsin-containing bacteria.</title>
        <authorList>
            <person name="Yoshizawa S."/>
            <person name="Kumagai Y."/>
            <person name="Kogure K."/>
        </authorList>
    </citation>
    <scope>NUCLEOTIDE SEQUENCE [LARGE SCALE GENOMIC DNA]</scope>
    <source>
        <strain evidence="6 7">SG-29</strain>
    </source>
</reference>
<keyword evidence="4" id="KW-0175">Coiled coil</keyword>
<dbReference type="GO" id="GO:0003677">
    <property type="term" value="F:DNA binding"/>
    <property type="evidence" value="ECO:0007669"/>
    <property type="project" value="UniProtKB-KW"/>
</dbReference>
<dbReference type="Pfam" id="PF09278">
    <property type="entry name" value="MerR-DNA-bind"/>
    <property type="match status" value="1"/>
</dbReference>
<evidence type="ECO:0000256" key="3">
    <source>
        <dbReference type="ARBA" id="ARBA00023163"/>
    </source>
</evidence>
<feature type="coiled-coil region" evidence="4">
    <location>
        <begin position="81"/>
        <end position="108"/>
    </location>
</feature>
<keyword evidence="3" id="KW-0804">Transcription</keyword>
<dbReference type="PANTHER" id="PTHR30204">
    <property type="entry name" value="REDOX-CYCLING DRUG-SENSING TRANSCRIPTIONAL ACTIVATOR SOXR"/>
    <property type="match status" value="1"/>
</dbReference>
<dbReference type="InterPro" id="IPR015358">
    <property type="entry name" value="Tscrpt_reg_MerR_DNA-bd"/>
</dbReference>
<accession>A0A259TW12</accession>
<comment type="caution">
    <text evidence="6">The sequence shown here is derived from an EMBL/GenBank/DDBJ whole genome shotgun (WGS) entry which is preliminary data.</text>
</comment>
<protein>
    <recommendedName>
        <fullName evidence="5">HTH merR-type domain-containing protein</fullName>
    </recommendedName>
</protein>
<dbReference type="InterPro" id="IPR047057">
    <property type="entry name" value="MerR_fam"/>
</dbReference>
<evidence type="ECO:0000313" key="6">
    <source>
        <dbReference type="EMBL" id="OZC01933.1"/>
    </source>
</evidence>
<evidence type="ECO:0000256" key="4">
    <source>
        <dbReference type="SAM" id="Coils"/>
    </source>
</evidence>
<dbReference type="AlphaFoldDB" id="A0A259TW12"/>
<dbReference type="OrthoDB" id="9791488at2"/>
<dbReference type="FunCoup" id="A0A259TW12">
    <property type="interactions" value="65"/>
</dbReference>
<feature type="domain" description="HTH merR-type" evidence="5">
    <location>
        <begin position="1"/>
        <end position="69"/>
    </location>
</feature>
<evidence type="ECO:0000256" key="2">
    <source>
        <dbReference type="ARBA" id="ARBA00023125"/>
    </source>
</evidence>
<dbReference type="InterPro" id="IPR000551">
    <property type="entry name" value="MerR-type_HTH_dom"/>
</dbReference>
<proteinExistence type="predicted"/>
<name>A0A259TW12_9BACT</name>
<dbReference type="Pfam" id="PF00376">
    <property type="entry name" value="MerR"/>
    <property type="match status" value="1"/>
</dbReference>
<organism evidence="6 7">
    <name type="scientific">Rubricoccus marinus</name>
    <dbReference type="NCBI Taxonomy" id="716817"/>
    <lineage>
        <taxon>Bacteria</taxon>
        <taxon>Pseudomonadati</taxon>
        <taxon>Rhodothermota</taxon>
        <taxon>Rhodothermia</taxon>
        <taxon>Rhodothermales</taxon>
        <taxon>Rubricoccaceae</taxon>
        <taxon>Rubricoccus</taxon>
    </lineage>
</organism>
<dbReference type="Proteomes" id="UP000216446">
    <property type="component" value="Unassembled WGS sequence"/>
</dbReference>
<dbReference type="PROSITE" id="PS00552">
    <property type="entry name" value="HTH_MERR_1"/>
    <property type="match status" value="1"/>
</dbReference>
<dbReference type="RefSeq" id="WP_094545634.1">
    <property type="nucleotide sequence ID" value="NZ_MQWB01000001.1"/>
</dbReference>
<dbReference type="PRINTS" id="PR00040">
    <property type="entry name" value="HTHMERR"/>
</dbReference>
<dbReference type="CDD" id="cd04770">
    <property type="entry name" value="HTH_HMRTR"/>
    <property type="match status" value="1"/>
</dbReference>
<gene>
    <name evidence="6" type="ORF">BSZ36_02380</name>
</gene>
<dbReference type="SUPFAM" id="SSF46955">
    <property type="entry name" value="Putative DNA-binding domain"/>
    <property type="match status" value="1"/>
</dbReference>
<evidence type="ECO:0000259" key="5">
    <source>
        <dbReference type="PROSITE" id="PS50937"/>
    </source>
</evidence>
<dbReference type="EMBL" id="MQWB01000001">
    <property type="protein sequence ID" value="OZC01933.1"/>
    <property type="molecule type" value="Genomic_DNA"/>
</dbReference>
<dbReference type="SMART" id="SM00422">
    <property type="entry name" value="HTH_MERR"/>
    <property type="match status" value="1"/>
</dbReference>
<keyword evidence="7" id="KW-1185">Reference proteome</keyword>
<keyword evidence="1" id="KW-0805">Transcription regulation</keyword>
<evidence type="ECO:0000313" key="7">
    <source>
        <dbReference type="Proteomes" id="UP000216446"/>
    </source>
</evidence>
<dbReference type="PROSITE" id="PS50937">
    <property type="entry name" value="HTH_MERR_2"/>
    <property type="match status" value="1"/>
</dbReference>
<dbReference type="InParanoid" id="A0A259TW12"/>